<dbReference type="PANTHER" id="PTHR11142">
    <property type="entry name" value="PSEUDOURIDYLATE SYNTHASE"/>
    <property type="match status" value="1"/>
</dbReference>
<dbReference type="STRING" id="145388.A0A0D2LH35"/>
<protein>
    <recommendedName>
        <fullName evidence="4">tRNA pseudouridine synthase</fullName>
        <ecNumber evidence="4">5.4.99.12</ecNumber>
    </recommendedName>
</protein>
<reference evidence="6 7" key="1">
    <citation type="journal article" date="2013" name="BMC Genomics">
        <title>Reconstruction of the lipid metabolism for the microalga Monoraphidium neglectum from its genome sequence reveals characteristics suitable for biofuel production.</title>
        <authorList>
            <person name="Bogen C."/>
            <person name="Al-Dilaimi A."/>
            <person name="Albersmeier A."/>
            <person name="Wichmann J."/>
            <person name="Grundmann M."/>
            <person name="Rupp O."/>
            <person name="Lauersen K.J."/>
            <person name="Blifernez-Klassen O."/>
            <person name="Kalinowski J."/>
            <person name="Goesmann A."/>
            <person name="Mussgnug J.H."/>
            <person name="Kruse O."/>
        </authorList>
    </citation>
    <scope>NUCLEOTIDE SEQUENCE [LARGE SCALE GENOMIC DNA]</scope>
    <source>
        <strain evidence="6 7">SAG 48.87</strain>
    </source>
</reference>
<dbReference type="Gene3D" id="3.30.70.660">
    <property type="entry name" value="Pseudouridine synthase I, catalytic domain, C-terminal subdomain"/>
    <property type="match status" value="1"/>
</dbReference>
<dbReference type="KEGG" id="mng:MNEG_2144"/>
<sequence>MRPINPAFYLVSPQCSAQVYVYEIDTAPIHDPLTVRYRMHCPRDLDLASMRAAAALLVGRHDFTQFSNDTAERLRRNPVKDLRRLDVLECAGGALRLEVRHMVGALVAVGSGKMGLADISRRLELGSSEAPGAGGTWRGYNVVPGKGLCLFQVQYPMGVDDPSRLLFPDLPHDEHGRLLAAAPGALSDEDSCD</sequence>
<dbReference type="GO" id="GO:0003723">
    <property type="term" value="F:RNA binding"/>
    <property type="evidence" value="ECO:0007669"/>
    <property type="project" value="InterPro"/>
</dbReference>
<comment type="similarity">
    <text evidence="1 4">Belongs to the tRNA pseudouridine synthase TruA family.</text>
</comment>
<evidence type="ECO:0000259" key="5">
    <source>
        <dbReference type="Pfam" id="PF01416"/>
    </source>
</evidence>
<gene>
    <name evidence="6" type="ORF">MNEG_2144</name>
</gene>
<dbReference type="PANTHER" id="PTHR11142:SF0">
    <property type="entry name" value="TRNA PSEUDOURIDINE SYNTHASE-LIKE 1"/>
    <property type="match status" value="1"/>
</dbReference>
<dbReference type="EMBL" id="KK100453">
    <property type="protein sequence ID" value="KIZ05809.1"/>
    <property type="molecule type" value="Genomic_DNA"/>
</dbReference>
<name>A0A0D2LH35_9CHLO</name>
<dbReference type="InterPro" id="IPR020097">
    <property type="entry name" value="PsdUridine_synth_TruA_a/b_dom"/>
</dbReference>
<dbReference type="GO" id="GO:0031119">
    <property type="term" value="P:tRNA pseudouridine synthesis"/>
    <property type="evidence" value="ECO:0007669"/>
    <property type="project" value="TreeGrafter"/>
</dbReference>
<accession>A0A0D2LH35</accession>
<dbReference type="InterPro" id="IPR020095">
    <property type="entry name" value="PsdUridine_synth_TruA_C"/>
</dbReference>
<dbReference type="RefSeq" id="XP_013904828.1">
    <property type="nucleotide sequence ID" value="XM_014049374.1"/>
</dbReference>
<dbReference type="SUPFAM" id="SSF55120">
    <property type="entry name" value="Pseudouridine synthase"/>
    <property type="match status" value="1"/>
</dbReference>
<evidence type="ECO:0000256" key="3">
    <source>
        <dbReference type="ARBA" id="ARBA00023235"/>
    </source>
</evidence>
<dbReference type="GO" id="GO:0160147">
    <property type="term" value="F:tRNA pseudouridine(38-40) synthase activity"/>
    <property type="evidence" value="ECO:0007669"/>
    <property type="project" value="UniProtKB-EC"/>
</dbReference>
<evidence type="ECO:0000313" key="7">
    <source>
        <dbReference type="Proteomes" id="UP000054498"/>
    </source>
</evidence>
<keyword evidence="3 4" id="KW-0413">Isomerase</keyword>
<evidence type="ECO:0000256" key="2">
    <source>
        <dbReference type="ARBA" id="ARBA00022694"/>
    </source>
</evidence>
<dbReference type="InterPro" id="IPR001406">
    <property type="entry name" value="PsdUridine_synth_TruA"/>
</dbReference>
<proteinExistence type="inferred from homology"/>
<comment type="catalytic activity">
    <reaction evidence="4">
        <text>uridine(38/39/40) in tRNA = pseudouridine(38/39/40) in tRNA</text>
        <dbReference type="Rhea" id="RHEA:22376"/>
        <dbReference type="Rhea" id="RHEA-COMP:10085"/>
        <dbReference type="Rhea" id="RHEA-COMP:10087"/>
        <dbReference type="ChEBI" id="CHEBI:65314"/>
        <dbReference type="ChEBI" id="CHEBI:65315"/>
        <dbReference type="EC" id="5.4.99.12"/>
    </reaction>
</comment>
<evidence type="ECO:0000256" key="1">
    <source>
        <dbReference type="ARBA" id="ARBA00009375"/>
    </source>
</evidence>
<dbReference type="Pfam" id="PF01416">
    <property type="entry name" value="PseudoU_synth_1"/>
    <property type="match status" value="1"/>
</dbReference>
<dbReference type="InterPro" id="IPR020103">
    <property type="entry name" value="PsdUridine_synth_cat_dom_sf"/>
</dbReference>
<keyword evidence="7" id="KW-1185">Reference proteome</keyword>
<dbReference type="GeneID" id="25735022"/>
<keyword evidence="2 4" id="KW-0819">tRNA processing</keyword>
<dbReference type="OrthoDB" id="271910at2759"/>
<dbReference type="EC" id="5.4.99.12" evidence="4"/>
<dbReference type="AlphaFoldDB" id="A0A0D2LH35"/>
<organism evidence="6 7">
    <name type="scientific">Monoraphidium neglectum</name>
    <dbReference type="NCBI Taxonomy" id="145388"/>
    <lineage>
        <taxon>Eukaryota</taxon>
        <taxon>Viridiplantae</taxon>
        <taxon>Chlorophyta</taxon>
        <taxon>core chlorophytes</taxon>
        <taxon>Chlorophyceae</taxon>
        <taxon>CS clade</taxon>
        <taxon>Sphaeropleales</taxon>
        <taxon>Selenastraceae</taxon>
        <taxon>Monoraphidium</taxon>
    </lineage>
</organism>
<evidence type="ECO:0000256" key="4">
    <source>
        <dbReference type="RuleBase" id="RU003792"/>
    </source>
</evidence>
<feature type="domain" description="Pseudouridine synthase I TruA alpha/beta" evidence="5">
    <location>
        <begin position="53"/>
        <end position="156"/>
    </location>
</feature>
<dbReference type="Proteomes" id="UP000054498">
    <property type="component" value="Unassembled WGS sequence"/>
</dbReference>
<evidence type="ECO:0000313" key="6">
    <source>
        <dbReference type="EMBL" id="KIZ05809.1"/>
    </source>
</evidence>